<dbReference type="Proteomes" id="UP000661112">
    <property type="component" value="Unassembled WGS sequence"/>
</dbReference>
<evidence type="ECO:0000313" key="3">
    <source>
        <dbReference type="Proteomes" id="UP000661112"/>
    </source>
</evidence>
<accession>A0ABR8CZV7</accession>
<feature type="domain" description="DUF5615" evidence="1">
    <location>
        <begin position="1"/>
        <end position="107"/>
    </location>
</feature>
<evidence type="ECO:0000313" key="2">
    <source>
        <dbReference type="EMBL" id="MBD2500485.1"/>
    </source>
</evidence>
<comment type="caution">
    <text evidence="2">The sequence shown here is derived from an EMBL/GenBank/DDBJ whole genome shotgun (WGS) entry which is preliminary data.</text>
</comment>
<dbReference type="EMBL" id="JACJSG010000008">
    <property type="protein sequence ID" value="MBD2500485.1"/>
    <property type="molecule type" value="Genomic_DNA"/>
</dbReference>
<dbReference type="RefSeq" id="WP_190469349.1">
    <property type="nucleotide sequence ID" value="NZ_JACJSG010000008.1"/>
</dbReference>
<sequence>MKFLADENLDLQIVERLRQDGHLVWYVAEMEPGISDDVVLDLANQEEAILLTSDKDFGELVFRLRRIASGVVLIRLAGLSIISKAEIIANTINEHSSELLGAFTVITPTTIRIRRLQN</sequence>
<organism evidence="2 3">
    <name type="scientific">Anabaena azotica FACHB-119</name>
    <dbReference type="NCBI Taxonomy" id="947527"/>
    <lineage>
        <taxon>Bacteria</taxon>
        <taxon>Bacillati</taxon>
        <taxon>Cyanobacteriota</taxon>
        <taxon>Cyanophyceae</taxon>
        <taxon>Nostocales</taxon>
        <taxon>Nostocaceae</taxon>
        <taxon>Anabaena</taxon>
        <taxon>Anabaena azotica</taxon>
    </lineage>
</organism>
<proteinExistence type="predicted"/>
<dbReference type="Pfam" id="PF18480">
    <property type="entry name" value="DUF5615"/>
    <property type="match status" value="1"/>
</dbReference>
<dbReference type="InterPro" id="IPR041049">
    <property type="entry name" value="DUF5615"/>
</dbReference>
<evidence type="ECO:0000259" key="1">
    <source>
        <dbReference type="Pfam" id="PF18480"/>
    </source>
</evidence>
<name>A0ABR8CZV7_9NOST</name>
<gene>
    <name evidence="2" type="ORF">H6G83_07595</name>
</gene>
<keyword evidence="3" id="KW-1185">Reference proteome</keyword>
<protein>
    <submittedName>
        <fullName evidence="2">DUF5615 family PIN-like protein</fullName>
    </submittedName>
</protein>
<reference evidence="2 3" key="1">
    <citation type="journal article" date="2020" name="ISME J.">
        <title>Comparative genomics reveals insights into cyanobacterial evolution and habitat adaptation.</title>
        <authorList>
            <person name="Chen M.Y."/>
            <person name="Teng W.K."/>
            <person name="Zhao L."/>
            <person name="Hu C.X."/>
            <person name="Zhou Y.K."/>
            <person name="Han B.P."/>
            <person name="Song L.R."/>
            <person name="Shu W.S."/>
        </authorList>
    </citation>
    <scope>NUCLEOTIDE SEQUENCE [LARGE SCALE GENOMIC DNA]</scope>
    <source>
        <strain evidence="2 3">FACHB-119</strain>
    </source>
</reference>